<organism evidence="5 6">
    <name type="scientific">Dendryphion nanum</name>
    <dbReference type="NCBI Taxonomy" id="256645"/>
    <lineage>
        <taxon>Eukaryota</taxon>
        <taxon>Fungi</taxon>
        <taxon>Dikarya</taxon>
        <taxon>Ascomycota</taxon>
        <taxon>Pezizomycotina</taxon>
        <taxon>Dothideomycetes</taxon>
        <taxon>Pleosporomycetidae</taxon>
        <taxon>Pleosporales</taxon>
        <taxon>Torulaceae</taxon>
        <taxon>Dendryphion</taxon>
    </lineage>
</organism>
<dbReference type="Proteomes" id="UP000700596">
    <property type="component" value="Unassembled WGS sequence"/>
</dbReference>
<evidence type="ECO:0000259" key="3">
    <source>
        <dbReference type="Pfam" id="PF25116"/>
    </source>
</evidence>
<dbReference type="EMBL" id="JAGMWT010000008">
    <property type="protein sequence ID" value="KAH7123623.1"/>
    <property type="molecule type" value="Genomic_DNA"/>
</dbReference>
<dbReference type="OrthoDB" id="2113314at2759"/>
<dbReference type="PANTHER" id="PTHR31002:SF34">
    <property type="entry name" value="CELL WALL PROTEIN CWP1-RELATED"/>
    <property type="match status" value="1"/>
</dbReference>
<keyword evidence="1" id="KW-0732">Signal</keyword>
<evidence type="ECO:0000259" key="2">
    <source>
        <dbReference type="Pfam" id="PF25115"/>
    </source>
</evidence>
<name>A0A9P9DQV8_9PLEO</name>
<reference evidence="5" key="1">
    <citation type="journal article" date="2021" name="Nat. Commun.">
        <title>Genetic determinants of endophytism in the Arabidopsis root mycobiome.</title>
        <authorList>
            <person name="Mesny F."/>
            <person name="Miyauchi S."/>
            <person name="Thiergart T."/>
            <person name="Pickel B."/>
            <person name="Atanasova L."/>
            <person name="Karlsson M."/>
            <person name="Huettel B."/>
            <person name="Barry K.W."/>
            <person name="Haridas S."/>
            <person name="Chen C."/>
            <person name="Bauer D."/>
            <person name="Andreopoulos W."/>
            <person name="Pangilinan J."/>
            <person name="LaButti K."/>
            <person name="Riley R."/>
            <person name="Lipzen A."/>
            <person name="Clum A."/>
            <person name="Drula E."/>
            <person name="Henrissat B."/>
            <person name="Kohler A."/>
            <person name="Grigoriev I.V."/>
            <person name="Martin F.M."/>
            <person name="Hacquard S."/>
        </authorList>
    </citation>
    <scope>NUCLEOTIDE SEQUENCE</scope>
    <source>
        <strain evidence="5">MPI-CAGE-CH-0243</strain>
    </source>
</reference>
<accession>A0A9P9DQV8</accession>
<feature type="domain" description="Agd3 C-terminal" evidence="4">
    <location>
        <begin position="654"/>
        <end position="719"/>
    </location>
</feature>
<dbReference type="PANTHER" id="PTHR31002">
    <property type="entry name" value="SERIPAUPERIN"/>
    <property type="match status" value="1"/>
</dbReference>
<protein>
    <recommendedName>
        <fullName evidence="7">Extracellular serine-rich protein</fullName>
    </recommendedName>
</protein>
<feature type="domain" description="Agd3 deacetylase" evidence="2">
    <location>
        <begin position="293"/>
        <end position="653"/>
    </location>
</feature>
<dbReference type="Pfam" id="PF25115">
    <property type="entry name" value="Agd3_CE"/>
    <property type="match status" value="1"/>
</dbReference>
<dbReference type="InterPro" id="IPR056826">
    <property type="entry name" value="Agd3_CE"/>
</dbReference>
<dbReference type="InterPro" id="IPR056825">
    <property type="entry name" value="Agd3_C"/>
</dbReference>
<evidence type="ECO:0000256" key="1">
    <source>
        <dbReference type="SAM" id="SignalP"/>
    </source>
</evidence>
<dbReference type="Pfam" id="PF25117">
    <property type="entry name" value="Agd3_C"/>
    <property type="match status" value="1"/>
</dbReference>
<dbReference type="PROSITE" id="PS51257">
    <property type="entry name" value="PROKAR_LIPOPROTEIN"/>
    <property type="match status" value="1"/>
</dbReference>
<feature type="domain" description="Agd3 CBM87" evidence="3">
    <location>
        <begin position="67"/>
        <end position="278"/>
    </location>
</feature>
<keyword evidence="6" id="KW-1185">Reference proteome</keyword>
<dbReference type="InterPro" id="IPR056827">
    <property type="entry name" value="CBM87_Agd3"/>
</dbReference>
<evidence type="ECO:0000313" key="6">
    <source>
        <dbReference type="Proteomes" id="UP000700596"/>
    </source>
</evidence>
<feature type="chain" id="PRO_5040339082" description="Extracellular serine-rich protein" evidence="1">
    <location>
        <begin position="21"/>
        <end position="721"/>
    </location>
</feature>
<feature type="signal peptide" evidence="1">
    <location>
        <begin position="1"/>
        <end position="20"/>
    </location>
</feature>
<evidence type="ECO:0000259" key="4">
    <source>
        <dbReference type="Pfam" id="PF25117"/>
    </source>
</evidence>
<comment type="caution">
    <text evidence="5">The sequence shown here is derived from an EMBL/GenBank/DDBJ whole genome shotgun (WGS) entry which is preliminary data.</text>
</comment>
<gene>
    <name evidence="5" type="ORF">B0J11DRAFT_317353</name>
</gene>
<dbReference type="InterPro" id="IPR050788">
    <property type="entry name" value="Yeast_SRP1/TIP1_CWP"/>
</dbReference>
<evidence type="ECO:0008006" key="7">
    <source>
        <dbReference type="Google" id="ProtNLM"/>
    </source>
</evidence>
<dbReference type="Pfam" id="PF25116">
    <property type="entry name" value="CBM87_Agd3"/>
    <property type="match status" value="1"/>
</dbReference>
<sequence>MKGFILSLGLLASLVAGCPGHDDNEHRDRFWRRQSNGTVGSTAVSSSSTVLAATSTASAVPSATATIKSTILVIARDAFSASQATSGLNGYGIPFETLLVPQAGIPLPVLSTATGGNYGGIIAMSGLAYDYGADGWHSAITNDQWNQLYAYQVSYGVRMVQYDVYPQSAFGTTTTGGCCGQDVEQLVSFTNTTGFPQAGLKTGAGMSTKNMWHYITQITDPSTTWEIAQFAANNEFNTKSTAAVINRFGSREQMVWFKTWATDWSPTSNYLQHAGITWMTRGLYAGFRRVGIAAQIDDMMLSTPTYGTGIEYRVTPADMTVIRSWVPTILSKMNPGSSFRPEIGYNGNGNILAVDQDWSNDACSPHPIYTGYNPTDAEWKKPLGTGVDMWPATPTTYNYTSTCLNGDALSTWFQTATNRDQFHHLSHTFTHEHLNNATYADVYKEISFNQKWLTQVKLAAGSFSSKSLIPPAITGMHNGDALRAFYDLGLRNCVGDNARPALRNTQNKMWPVITNTNTDGFDGFTIIPRWPLRIYWNCDSPACTLQEWIDTSSGTGGFDNLMLQEKNDMMRYYFGLYRDGVMFHQINLRSQGMGNIATADGTVVKSLYQAWVEQTVQEFNRLANWPLVTLKQDDLAAYFVSRMTRDQCGYSMSYTIQNRKIVSVTVTANGNSCGAEIPITVPGTVTDRRQRQEKLGNDPLTVWVTLAGAPITLTLTTPISI</sequence>
<proteinExistence type="predicted"/>
<evidence type="ECO:0000313" key="5">
    <source>
        <dbReference type="EMBL" id="KAH7123623.1"/>
    </source>
</evidence>
<dbReference type="AlphaFoldDB" id="A0A9P9DQV8"/>